<name>A0A8T4HBM7_9SPHI</name>
<proteinExistence type="predicted"/>
<keyword evidence="1" id="KW-0472">Membrane</keyword>
<dbReference type="Proteomes" id="UP000679691">
    <property type="component" value="Unassembled WGS sequence"/>
</dbReference>
<dbReference type="AlphaFoldDB" id="A0A8T4HBM7"/>
<keyword evidence="3" id="KW-1185">Reference proteome</keyword>
<keyword evidence="1" id="KW-0812">Transmembrane</keyword>
<feature type="transmembrane region" description="Helical" evidence="1">
    <location>
        <begin position="159"/>
        <end position="178"/>
    </location>
</feature>
<evidence type="ECO:0008006" key="4">
    <source>
        <dbReference type="Google" id="ProtNLM"/>
    </source>
</evidence>
<reference evidence="2" key="1">
    <citation type="submission" date="2021-03" db="EMBL/GenBank/DDBJ databases">
        <authorList>
            <person name="Lu T."/>
            <person name="Wang Q."/>
            <person name="Han X."/>
        </authorList>
    </citation>
    <scope>NUCLEOTIDE SEQUENCE</scope>
    <source>
        <strain evidence="2">WQ 2009</strain>
    </source>
</reference>
<gene>
    <name evidence="2" type="ORF">J5U18_09680</name>
</gene>
<evidence type="ECO:0000313" key="3">
    <source>
        <dbReference type="Proteomes" id="UP000679691"/>
    </source>
</evidence>
<accession>A0A8T4HBM7</accession>
<comment type="caution">
    <text evidence="2">The sequence shown here is derived from an EMBL/GenBank/DDBJ whole genome shotgun (WGS) entry which is preliminary data.</text>
</comment>
<feature type="transmembrane region" description="Helical" evidence="1">
    <location>
        <begin position="198"/>
        <end position="216"/>
    </location>
</feature>
<evidence type="ECO:0000313" key="2">
    <source>
        <dbReference type="EMBL" id="MBP3943833.1"/>
    </source>
</evidence>
<protein>
    <recommendedName>
        <fullName evidence="4">Phospholipid/glycerol acyltransferase domain-containing protein</fullName>
    </recommendedName>
</protein>
<keyword evidence="1" id="KW-1133">Transmembrane helix</keyword>
<dbReference type="EMBL" id="JAGKSB010000010">
    <property type="protein sequence ID" value="MBP3943833.1"/>
    <property type="molecule type" value="Genomic_DNA"/>
</dbReference>
<evidence type="ECO:0000256" key="1">
    <source>
        <dbReference type="SAM" id="Phobius"/>
    </source>
</evidence>
<sequence length="328" mass="38381">MKIDTEQYARDFSNEVLLDLADNFFQAEIDGDFSFLNYYNQRPIIIIGNHAGAGLSWDNIIFDALFLRLTSELTGRGIKLSRLIHARLYDDQVRPFLLKNWWQRMGCLKANMANFETLCQQNKIIYISPEGARGMIKGACNKNRVQRYSSSFIYMAKKYNAIIVSMAVINSEYLLPAARMNRSFNTWLETNFSIPYLPIHPLVISMLLPRFYIVCLPARLLYKVLRICDAAELGENTVAVNRLEAEYFRRQTEEAIQRNDYGLLKAINMDAVLTNLFSIKKITAAGIYRKFWEFELQRKLTWIERCYFSCPIIGYYLVKRYMHPKVKR</sequence>
<dbReference type="RefSeq" id="WP_353547332.1">
    <property type="nucleotide sequence ID" value="NZ_JAGKSB010000010.1"/>
</dbReference>
<organism evidence="2 3">
    <name type="scientific">Rhinopithecimicrobium faecis</name>
    <dbReference type="NCBI Taxonomy" id="2820698"/>
    <lineage>
        <taxon>Bacteria</taxon>
        <taxon>Pseudomonadati</taxon>
        <taxon>Bacteroidota</taxon>
        <taxon>Sphingobacteriia</taxon>
        <taxon>Sphingobacteriales</taxon>
        <taxon>Sphingobacteriaceae</taxon>
        <taxon>Rhinopithecimicrobium</taxon>
    </lineage>
</organism>